<dbReference type="GO" id="GO:0043565">
    <property type="term" value="F:sequence-specific DNA binding"/>
    <property type="evidence" value="ECO:0007669"/>
    <property type="project" value="InterPro"/>
</dbReference>
<keyword evidence="3" id="KW-0804">Transcription</keyword>
<dbReference type="Pfam" id="PF01037">
    <property type="entry name" value="AsnC_trans_reg"/>
    <property type="match status" value="1"/>
</dbReference>
<dbReference type="SUPFAM" id="SSF54909">
    <property type="entry name" value="Dimeric alpha+beta barrel"/>
    <property type="match status" value="1"/>
</dbReference>
<dbReference type="Gene3D" id="1.10.10.10">
    <property type="entry name" value="Winged helix-like DNA-binding domain superfamily/Winged helix DNA-binding domain"/>
    <property type="match status" value="1"/>
</dbReference>
<comment type="caution">
    <text evidence="5">The sequence shown here is derived from an EMBL/GenBank/DDBJ whole genome shotgun (WGS) entry which is preliminary data.</text>
</comment>
<dbReference type="AlphaFoldDB" id="A0A918XND9"/>
<dbReference type="InterPro" id="IPR019887">
    <property type="entry name" value="Tscrpt_reg_AsnC/Lrp_C"/>
</dbReference>
<reference evidence="5" key="2">
    <citation type="submission" date="2020-09" db="EMBL/GenBank/DDBJ databases">
        <authorList>
            <person name="Sun Q."/>
            <person name="Kim S."/>
        </authorList>
    </citation>
    <scope>NUCLEOTIDE SEQUENCE</scope>
    <source>
        <strain evidence="5">KCTC 42651</strain>
    </source>
</reference>
<dbReference type="Proteomes" id="UP000630353">
    <property type="component" value="Unassembled WGS sequence"/>
</dbReference>
<evidence type="ECO:0000256" key="2">
    <source>
        <dbReference type="ARBA" id="ARBA00023125"/>
    </source>
</evidence>
<dbReference type="PANTHER" id="PTHR30154">
    <property type="entry name" value="LEUCINE-RESPONSIVE REGULATORY PROTEIN"/>
    <property type="match status" value="1"/>
</dbReference>
<name>A0A918XND9_9PROT</name>
<feature type="domain" description="HTH asnC-type" evidence="4">
    <location>
        <begin position="1"/>
        <end position="63"/>
    </location>
</feature>
<dbReference type="PROSITE" id="PS00519">
    <property type="entry name" value="HTH_ASNC_1"/>
    <property type="match status" value="1"/>
</dbReference>
<evidence type="ECO:0000313" key="5">
    <source>
        <dbReference type="EMBL" id="GHD41885.1"/>
    </source>
</evidence>
<gene>
    <name evidence="5" type="ORF">GCM10017083_06270</name>
</gene>
<dbReference type="InterPro" id="IPR011991">
    <property type="entry name" value="ArsR-like_HTH"/>
</dbReference>
<evidence type="ECO:0000313" key="6">
    <source>
        <dbReference type="Proteomes" id="UP000630353"/>
    </source>
</evidence>
<dbReference type="InterPro" id="IPR036390">
    <property type="entry name" value="WH_DNA-bd_sf"/>
</dbReference>
<dbReference type="FunFam" id="1.10.10.10:FF:000186">
    <property type="entry name" value="AsnC family transcriptional regulator"/>
    <property type="match status" value="1"/>
</dbReference>
<dbReference type="InterPro" id="IPR019885">
    <property type="entry name" value="Tscrpt_reg_HTH_AsnC-type_CS"/>
</dbReference>
<dbReference type="InterPro" id="IPR036388">
    <property type="entry name" value="WH-like_DNA-bd_sf"/>
</dbReference>
<evidence type="ECO:0000256" key="1">
    <source>
        <dbReference type="ARBA" id="ARBA00023015"/>
    </source>
</evidence>
<dbReference type="Pfam" id="PF13412">
    <property type="entry name" value="HTH_24"/>
    <property type="match status" value="1"/>
</dbReference>
<organism evidence="5 6">
    <name type="scientific">Thalassobaculum fulvum</name>
    <dbReference type="NCBI Taxonomy" id="1633335"/>
    <lineage>
        <taxon>Bacteria</taxon>
        <taxon>Pseudomonadati</taxon>
        <taxon>Pseudomonadota</taxon>
        <taxon>Alphaproteobacteria</taxon>
        <taxon>Rhodospirillales</taxon>
        <taxon>Thalassobaculaceae</taxon>
        <taxon>Thalassobaculum</taxon>
    </lineage>
</organism>
<evidence type="ECO:0000256" key="3">
    <source>
        <dbReference type="ARBA" id="ARBA00023163"/>
    </source>
</evidence>
<dbReference type="RefSeq" id="WP_189987483.1">
    <property type="nucleotide sequence ID" value="NZ_BMZS01000002.1"/>
</dbReference>
<dbReference type="Gene3D" id="3.30.70.920">
    <property type="match status" value="1"/>
</dbReference>
<keyword evidence="6" id="KW-1185">Reference proteome</keyword>
<dbReference type="SMART" id="SM00344">
    <property type="entry name" value="HTH_ASNC"/>
    <property type="match status" value="1"/>
</dbReference>
<evidence type="ECO:0000259" key="4">
    <source>
        <dbReference type="PROSITE" id="PS50956"/>
    </source>
</evidence>
<keyword evidence="1" id="KW-0805">Transcription regulation</keyword>
<proteinExistence type="predicted"/>
<protein>
    <submittedName>
        <fullName evidence="5">AsnC family transcriptional regulator</fullName>
    </submittedName>
</protein>
<dbReference type="GO" id="GO:0043200">
    <property type="term" value="P:response to amino acid"/>
    <property type="evidence" value="ECO:0007669"/>
    <property type="project" value="TreeGrafter"/>
</dbReference>
<reference evidence="5" key="1">
    <citation type="journal article" date="2014" name="Int. J. Syst. Evol. Microbiol.">
        <title>Complete genome sequence of Corynebacterium casei LMG S-19264T (=DSM 44701T), isolated from a smear-ripened cheese.</title>
        <authorList>
            <consortium name="US DOE Joint Genome Institute (JGI-PGF)"/>
            <person name="Walter F."/>
            <person name="Albersmeier A."/>
            <person name="Kalinowski J."/>
            <person name="Ruckert C."/>
        </authorList>
    </citation>
    <scope>NUCLEOTIDE SEQUENCE</scope>
    <source>
        <strain evidence="5">KCTC 42651</strain>
    </source>
</reference>
<keyword evidence="2" id="KW-0238">DNA-binding</keyword>
<dbReference type="PRINTS" id="PR00033">
    <property type="entry name" value="HTHASNC"/>
</dbReference>
<dbReference type="InterPro" id="IPR000485">
    <property type="entry name" value="AsnC-type_HTH_dom"/>
</dbReference>
<dbReference type="GO" id="GO:0005829">
    <property type="term" value="C:cytosol"/>
    <property type="evidence" value="ECO:0007669"/>
    <property type="project" value="TreeGrafter"/>
</dbReference>
<sequence>MTDAADRRILEALQADGRLTNVELAERVAMSTSPCWRRVRQLESAGVIKGYRAELDRRKLGLGVLAFISVQIDSHSDADAVRFEEQVARLPEVIACYSVSGEADFLLQVVAPDLDTYADFAMTVIRRLPGIKAMHTSFVLKEIKEPGPLPVPA</sequence>
<dbReference type="GO" id="GO:0006355">
    <property type="term" value="P:regulation of DNA-templated transcription"/>
    <property type="evidence" value="ECO:0007669"/>
    <property type="project" value="UniProtKB-ARBA"/>
</dbReference>
<dbReference type="InterPro" id="IPR011008">
    <property type="entry name" value="Dimeric_a/b-barrel"/>
</dbReference>
<dbReference type="CDD" id="cd00090">
    <property type="entry name" value="HTH_ARSR"/>
    <property type="match status" value="1"/>
</dbReference>
<dbReference type="InterPro" id="IPR019888">
    <property type="entry name" value="Tscrpt_reg_AsnC-like"/>
</dbReference>
<dbReference type="EMBL" id="BMZS01000002">
    <property type="protein sequence ID" value="GHD41885.1"/>
    <property type="molecule type" value="Genomic_DNA"/>
</dbReference>
<dbReference type="PROSITE" id="PS50956">
    <property type="entry name" value="HTH_ASNC_2"/>
    <property type="match status" value="1"/>
</dbReference>
<accession>A0A918XND9</accession>
<dbReference type="SUPFAM" id="SSF46785">
    <property type="entry name" value="Winged helix' DNA-binding domain"/>
    <property type="match status" value="1"/>
</dbReference>
<dbReference type="PANTHER" id="PTHR30154:SF34">
    <property type="entry name" value="TRANSCRIPTIONAL REGULATOR AZLB"/>
    <property type="match status" value="1"/>
</dbReference>